<gene>
    <name evidence="3" type="ORF">CmeUKMEL1_08230</name>
</gene>
<dbReference type="AlphaFoldDB" id="A0A2P4Z0J3"/>
<dbReference type="PANTHER" id="PTHR12277">
    <property type="entry name" value="ALPHA/BETA HYDROLASE DOMAIN-CONTAINING PROTEIN"/>
    <property type="match status" value="1"/>
</dbReference>
<dbReference type="OrthoDB" id="446723at2759"/>
<feature type="domain" description="Phospholipase/carboxylesterase/thioesterase" evidence="2">
    <location>
        <begin position="149"/>
        <end position="262"/>
    </location>
</feature>
<dbReference type="Pfam" id="PF02230">
    <property type="entry name" value="Abhydrolase_2"/>
    <property type="match status" value="1"/>
</dbReference>
<dbReference type="InterPro" id="IPR029058">
    <property type="entry name" value="AB_hydrolase_fold"/>
</dbReference>
<dbReference type="InterPro" id="IPR003140">
    <property type="entry name" value="PLipase/COase/thioEstase"/>
</dbReference>
<keyword evidence="4" id="KW-1185">Reference proteome</keyword>
<evidence type="ECO:0000313" key="3">
    <source>
        <dbReference type="EMBL" id="POM83605.1"/>
    </source>
</evidence>
<dbReference type="SUPFAM" id="SSF53474">
    <property type="entry name" value="alpha/beta-Hydrolases"/>
    <property type="match status" value="1"/>
</dbReference>
<proteinExistence type="predicted"/>
<organism evidence="3 4">
    <name type="scientific">Cryptosporidium meleagridis</name>
    <dbReference type="NCBI Taxonomy" id="93969"/>
    <lineage>
        <taxon>Eukaryota</taxon>
        <taxon>Sar</taxon>
        <taxon>Alveolata</taxon>
        <taxon>Apicomplexa</taxon>
        <taxon>Conoidasida</taxon>
        <taxon>Coccidia</taxon>
        <taxon>Eucoccidiorida</taxon>
        <taxon>Eimeriorina</taxon>
        <taxon>Cryptosporidiidae</taxon>
        <taxon>Cryptosporidium</taxon>
    </lineage>
</organism>
<name>A0A2P4Z0J3_9CRYT</name>
<evidence type="ECO:0000259" key="2">
    <source>
        <dbReference type="Pfam" id="PF02230"/>
    </source>
</evidence>
<dbReference type="PANTHER" id="PTHR12277:SF81">
    <property type="entry name" value="PROTEIN ABHD13"/>
    <property type="match status" value="1"/>
</dbReference>
<feature type="region of interest" description="Disordered" evidence="1">
    <location>
        <begin position="404"/>
        <end position="463"/>
    </location>
</feature>
<comment type="caution">
    <text evidence="3">The sequence shown here is derived from an EMBL/GenBank/DDBJ whole genome shotgun (WGS) entry which is preliminary data.</text>
</comment>
<dbReference type="GO" id="GO:0016787">
    <property type="term" value="F:hydrolase activity"/>
    <property type="evidence" value="ECO:0007669"/>
    <property type="project" value="UniProtKB-KW"/>
</dbReference>
<evidence type="ECO:0000256" key="1">
    <source>
        <dbReference type="SAM" id="MobiDB-lite"/>
    </source>
</evidence>
<sequence>MSSEKKGMLFCLGCISVIPGLKNQLVNSMSFHPPTIKGYKYSKCDNSIVLFDFHRKRYVTLNEMKKNLINIDPGRCQIQVKFSSFSSVDFFYYKNPAAKFTIIYSHSNATDIGYLFGHLLDFSHKACVNIISYEYNGYGQSKKKTSEDSLYENIKTIVHYSINHLKLPPSSLILYGQSIGSAPTVHFASTYNSVNIAGIIIHSGIKSAVSVICNNTNSKSLPWYDAFKNLEKIQKVKCPVFVIHGTADTVIPFNHGEMLYKLSPNKYTPWYVNGANHCNIELNWRDELISKVRQFILYLSPKPKIQSYKPSYMTHDHTLSISRISTLSSQGFENLYHELDDDNDDDNIYDNCQEYQSTSQDLTNNDQAICYYREKSYSSPENYTNNLLNYQNIAKSSNKYFNHQSSTMKTEKNNTPSNFSTSSKSKVTCSNTYHPNTSINSHNSYSRALNSTNQTPSGNNRPISDQVVYGVSIYDDNINLHANVYSGNCRKPTNFNRIFGL</sequence>
<evidence type="ECO:0000313" key="4">
    <source>
        <dbReference type="Proteomes" id="UP000236928"/>
    </source>
</evidence>
<protein>
    <submittedName>
        <fullName evidence="3">Alpha/beta hydrolase family protein</fullName>
    </submittedName>
</protein>
<dbReference type="VEuPathDB" id="CryptoDB:CmeUKMEL1_08230"/>
<keyword evidence="3" id="KW-0378">Hydrolase</keyword>
<accession>A0A2P4Z0J3</accession>
<dbReference type="EMBL" id="JIBK01000016">
    <property type="protein sequence ID" value="POM83605.1"/>
    <property type="molecule type" value="Genomic_DNA"/>
</dbReference>
<reference evidence="3 4" key="1">
    <citation type="submission" date="2014-04" db="EMBL/GenBank/DDBJ databases">
        <title>Comparative Genomics of Cryptosporidium Species.</title>
        <authorList>
            <person name="Silva J.C."/>
            <person name="Su Q."/>
            <person name="Chalmers R."/>
            <person name="Chibucos M.C."/>
            <person name="Elwin K."/>
            <person name="Godinez A."/>
            <person name="Guo F."/>
            <person name="Huynh K."/>
            <person name="Orvis J."/>
            <person name="Ott S."/>
            <person name="Sadzewicz L."/>
            <person name="Sengamalay N."/>
            <person name="Shetty A."/>
            <person name="Sun M."/>
            <person name="Tallon L."/>
            <person name="Xiao L."/>
            <person name="Zhang H."/>
            <person name="Fraser C.M."/>
            <person name="Zhu G."/>
            <person name="Kissinger J."/>
            <person name="Widmer G."/>
        </authorList>
    </citation>
    <scope>NUCLEOTIDE SEQUENCE [LARGE SCALE GENOMIC DNA]</scope>
    <source>
        <strain evidence="3 4">UKMEL1</strain>
    </source>
</reference>
<dbReference type="Gene3D" id="3.40.50.1820">
    <property type="entry name" value="alpha/beta hydrolase"/>
    <property type="match status" value="2"/>
</dbReference>
<dbReference type="Proteomes" id="UP000236928">
    <property type="component" value="Unassembled WGS sequence"/>
</dbReference>